<evidence type="ECO:0000259" key="5">
    <source>
        <dbReference type="Pfam" id="PF00296"/>
    </source>
</evidence>
<keyword evidence="2" id="KW-0288">FMN</keyword>
<reference evidence="6 7" key="1">
    <citation type="submission" date="2019-10" db="EMBL/GenBank/DDBJ databases">
        <title>Nocardia macrotermitis sp. nov. and Nocardia aurantia sp. nov., isolated from the gut of fungus growing-termite Macrotermes natalensis.</title>
        <authorList>
            <person name="Benndorf R."/>
            <person name="Schwitalla J."/>
            <person name="Martin K."/>
            <person name="De Beer W."/>
            <person name="Kaster A.-K."/>
            <person name="Vollmers J."/>
            <person name="Poulsen M."/>
            <person name="Beemelmanns C."/>
        </authorList>
    </citation>
    <scope>NUCLEOTIDE SEQUENCE [LARGE SCALE GENOMIC DNA]</scope>
    <source>
        <strain evidence="6 7">RB56</strain>
    </source>
</reference>
<evidence type="ECO:0000256" key="4">
    <source>
        <dbReference type="ARBA" id="ARBA00023033"/>
    </source>
</evidence>
<dbReference type="AlphaFoldDB" id="A0A7K0DUL5"/>
<dbReference type="GO" id="GO:0046306">
    <property type="term" value="P:alkanesulfonate catabolic process"/>
    <property type="evidence" value="ECO:0007669"/>
    <property type="project" value="TreeGrafter"/>
</dbReference>
<dbReference type="PANTHER" id="PTHR42847">
    <property type="entry name" value="ALKANESULFONATE MONOOXYGENASE"/>
    <property type="match status" value="1"/>
</dbReference>
<evidence type="ECO:0000313" key="7">
    <source>
        <dbReference type="Proteomes" id="UP000431401"/>
    </source>
</evidence>
<keyword evidence="7" id="KW-1185">Reference proteome</keyword>
<keyword evidence="4" id="KW-0503">Monooxygenase</keyword>
<dbReference type="InterPro" id="IPR036661">
    <property type="entry name" value="Luciferase-like_sf"/>
</dbReference>
<sequence length="303" mass="33074">MKIGVSFANFSFPLPVAEFAATVGDLARQADDAGFDSLWVMDHFFQIRVTGEPPEAPMPEAYTTLGFLAGRTDRIRLGTLVTSVAYRHPGVLLKSATTLDVWSGGRTYFGVGAGAPFNPVPQGPGTGFEAEGLGIPFPPLARRFEQLEEVLQIAHQMWSGDETPYAGTHYQLPRPLNSPNSVQRPHPPILVAGSGEQKTLRLVARYADACNLFDLPGTGYADNLTHKLDVLRKHCADLGRDYDTIEKTVASHIDTDGDRGEFLAHMRDLARLGLDHVLLSPPGPWTRARLTTLAELLPELHAL</sequence>
<evidence type="ECO:0000256" key="2">
    <source>
        <dbReference type="ARBA" id="ARBA00022643"/>
    </source>
</evidence>
<dbReference type="GO" id="GO:0008726">
    <property type="term" value="F:alkanesulfonate monooxygenase activity"/>
    <property type="evidence" value="ECO:0007669"/>
    <property type="project" value="TreeGrafter"/>
</dbReference>
<proteinExistence type="predicted"/>
<dbReference type="NCBIfam" id="TIGR03560">
    <property type="entry name" value="F420_Rv1855c"/>
    <property type="match status" value="1"/>
</dbReference>
<evidence type="ECO:0000256" key="1">
    <source>
        <dbReference type="ARBA" id="ARBA00022630"/>
    </source>
</evidence>
<dbReference type="PANTHER" id="PTHR42847:SF8">
    <property type="entry name" value="CONSERVED PROTEIN"/>
    <property type="match status" value="1"/>
</dbReference>
<dbReference type="GO" id="GO:0052749">
    <property type="term" value="F:glucose-6-phosphate dehydrogenase (coenzyme F420) activity"/>
    <property type="evidence" value="ECO:0007669"/>
    <property type="project" value="UniProtKB-EC"/>
</dbReference>
<gene>
    <name evidence="6" type="primary">fgd1_4</name>
    <name evidence="6" type="ORF">NRB56_50430</name>
</gene>
<feature type="domain" description="Luciferase-like" evidence="5">
    <location>
        <begin position="1"/>
        <end position="269"/>
    </location>
</feature>
<dbReference type="Pfam" id="PF00296">
    <property type="entry name" value="Bac_luciferase"/>
    <property type="match status" value="1"/>
</dbReference>
<keyword evidence="1" id="KW-0285">Flavoprotein</keyword>
<evidence type="ECO:0000313" key="6">
    <source>
        <dbReference type="EMBL" id="MQY29453.1"/>
    </source>
</evidence>
<dbReference type="InterPro" id="IPR019952">
    <property type="entry name" value="F420_OxRdatse_Rv1855c_pred"/>
</dbReference>
<dbReference type="EMBL" id="WEGI01000011">
    <property type="protein sequence ID" value="MQY29453.1"/>
    <property type="molecule type" value="Genomic_DNA"/>
</dbReference>
<dbReference type="EC" id="1.1.98.2" evidence="6"/>
<dbReference type="Proteomes" id="UP000431401">
    <property type="component" value="Unassembled WGS sequence"/>
</dbReference>
<dbReference type="SUPFAM" id="SSF51679">
    <property type="entry name" value="Bacterial luciferase-like"/>
    <property type="match status" value="1"/>
</dbReference>
<dbReference type="RefSeq" id="WP_153346334.1">
    <property type="nucleotide sequence ID" value="NZ_WEGI01000011.1"/>
</dbReference>
<evidence type="ECO:0000256" key="3">
    <source>
        <dbReference type="ARBA" id="ARBA00023002"/>
    </source>
</evidence>
<keyword evidence="3 6" id="KW-0560">Oxidoreductase</keyword>
<dbReference type="InterPro" id="IPR050172">
    <property type="entry name" value="SsuD_RutA_monooxygenase"/>
</dbReference>
<organism evidence="6 7">
    <name type="scientific">Nocardia aurantia</name>
    <dbReference type="NCBI Taxonomy" id="2585199"/>
    <lineage>
        <taxon>Bacteria</taxon>
        <taxon>Bacillati</taxon>
        <taxon>Actinomycetota</taxon>
        <taxon>Actinomycetes</taxon>
        <taxon>Mycobacteriales</taxon>
        <taxon>Nocardiaceae</taxon>
        <taxon>Nocardia</taxon>
    </lineage>
</organism>
<dbReference type="OrthoDB" id="4029802at2"/>
<dbReference type="Gene3D" id="3.20.20.30">
    <property type="entry name" value="Luciferase-like domain"/>
    <property type="match status" value="1"/>
</dbReference>
<comment type="caution">
    <text evidence="6">The sequence shown here is derived from an EMBL/GenBank/DDBJ whole genome shotgun (WGS) entry which is preliminary data.</text>
</comment>
<dbReference type="InterPro" id="IPR011251">
    <property type="entry name" value="Luciferase-like_dom"/>
</dbReference>
<protein>
    <submittedName>
        <fullName evidence="6">F420-dependent glucose-6-phosphate dehydrogenase</fullName>
        <ecNumber evidence="6">1.1.98.2</ecNumber>
    </submittedName>
</protein>
<name>A0A7K0DUL5_9NOCA</name>
<accession>A0A7K0DUL5</accession>